<accession>C8VL97</accession>
<reference evidence="3" key="2">
    <citation type="journal article" date="2009" name="Fungal Genet. Biol.">
        <title>The 2008 update of the Aspergillus nidulans genome annotation: a community effort.</title>
        <authorList>
            <person name="Wortman J.R."/>
            <person name="Gilsenan J.M."/>
            <person name="Joardar V."/>
            <person name="Deegan J."/>
            <person name="Clutterbuck J."/>
            <person name="Andersen M.R."/>
            <person name="Archer D."/>
            <person name="Bencina M."/>
            <person name="Braus G."/>
            <person name="Coutinho P."/>
            <person name="von Dohren H."/>
            <person name="Doonan J."/>
            <person name="Driessen A.J."/>
            <person name="Durek P."/>
            <person name="Espeso E."/>
            <person name="Fekete E."/>
            <person name="Flipphi M."/>
            <person name="Estrada C.G."/>
            <person name="Geysens S."/>
            <person name="Goldman G."/>
            <person name="de Groot P.W."/>
            <person name="Hansen K."/>
            <person name="Harris S.D."/>
            <person name="Heinekamp T."/>
            <person name="Helmstaedt K."/>
            <person name="Henrissat B."/>
            <person name="Hofmann G."/>
            <person name="Homan T."/>
            <person name="Horio T."/>
            <person name="Horiuchi H."/>
            <person name="James S."/>
            <person name="Jones M."/>
            <person name="Karaffa L."/>
            <person name="Karanyi Z."/>
            <person name="Kato M."/>
            <person name="Keller N."/>
            <person name="Kelly D.E."/>
            <person name="Kiel J.A."/>
            <person name="Kim J.M."/>
            <person name="van der Klei I.J."/>
            <person name="Klis F.M."/>
            <person name="Kovalchuk A."/>
            <person name="Krasevec N."/>
            <person name="Kubicek C.P."/>
            <person name="Liu B."/>
            <person name="Maccabe A."/>
            <person name="Meyer V."/>
            <person name="Mirabito P."/>
            <person name="Miskei M."/>
            <person name="Mos M."/>
            <person name="Mullins J."/>
            <person name="Nelson D.R."/>
            <person name="Nielsen J."/>
            <person name="Oakley B.R."/>
            <person name="Osmani S.A."/>
            <person name="Pakula T."/>
            <person name="Paszewski A."/>
            <person name="Paulsen I."/>
            <person name="Pilsyk S."/>
            <person name="Pocsi I."/>
            <person name="Punt P.J."/>
            <person name="Ram A.F."/>
            <person name="Ren Q."/>
            <person name="Robellet X."/>
            <person name="Robson G."/>
            <person name="Seiboth B."/>
            <person name="van Solingen P."/>
            <person name="Specht T."/>
            <person name="Sun J."/>
            <person name="Taheri-Talesh N."/>
            <person name="Takeshita N."/>
            <person name="Ussery D."/>
            <person name="vanKuyk P.A."/>
            <person name="Visser H."/>
            <person name="van de Vondervoort P.J."/>
            <person name="de Vries R.P."/>
            <person name="Walton J."/>
            <person name="Xiang X."/>
            <person name="Xiong Y."/>
            <person name="Zeng A.P."/>
            <person name="Brandt B.W."/>
            <person name="Cornell M.J."/>
            <person name="van den Hondel C.A."/>
            <person name="Visser J."/>
            <person name="Oliver S.G."/>
            <person name="Turner G."/>
        </authorList>
    </citation>
    <scope>GENOME REANNOTATION</scope>
    <source>
        <strain evidence="3">FGSC A4 / ATCC 38163 / CBS 112.46 / NRRL 194 / M139</strain>
    </source>
</reference>
<accession>Q5ARX2</accession>
<dbReference type="OMA" id="YEAHVLY"/>
<sequence>MSSLLQAKPHLTAALSFLAFGASACRNIIESSEGAPGPPQRTDKSALLSEWPGSNGIKRETQKTHWVTSLVALQVDVPVAQLVRCGISEVGDAYDLARNLFSAFLDARARGLEAWFLDKDVPQLSFTPWSLLFGRSHSAGAFMLGHWSSARRIQLDQPILHSETANPICEFRPSKAMITASNINAETDAAGTVLYWKFPRRSVDQVDKAASYGIPWRLMEGAFQEFIVEKITSETTKVTYVTVGCGNMYPGGQRERTSKGAVVVV</sequence>
<keyword evidence="1" id="KW-0732">Signal</keyword>
<name>Q5ARX2_EMENI</name>
<keyword evidence="3" id="KW-1185">Reference proteome</keyword>
<feature type="chain" id="PRO_5010175682" evidence="1">
    <location>
        <begin position="25"/>
        <end position="265"/>
    </location>
</feature>
<feature type="signal peptide" evidence="1">
    <location>
        <begin position="1"/>
        <end position="24"/>
    </location>
</feature>
<gene>
    <name evidence="2" type="ORF">ANIA_08958</name>
</gene>
<evidence type="ECO:0000313" key="3">
    <source>
        <dbReference type="Proteomes" id="UP000000560"/>
    </source>
</evidence>
<proteinExistence type="predicted"/>
<evidence type="ECO:0000256" key="1">
    <source>
        <dbReference type="SAM" id="SignalP"/>
    </source>
</evidence>
<dbReference type="AlphaFoldDB" id="Q5ARX2"/>
<organism evidence="2 3">
    <name type="scientific">Emericella nidulans (strain FGSC A4 / ATCC 38163 / CBS 112.46 / NRRL 194 / M139)</name>
    <name type="common">Aspergillus nidulans</name>
    <dbReference type="NCBI Taxonomy" id="227321"/>
    <lineage>
        <taxon>Eukaryota</taxon>
        <taxon>Fungi</taxon>
        <taxon>Dikarya</taxon>
        <taxon>Ascomycota</taxon>
        <taxon>Pezizomycotina</taxon>
        <taxon>Eurotiomycetes</taxon>
        <taxon>Eurotiomycetidae</taxon>
        <taxon>Eurotiales</taxon>
        <taxon>Aspergillaceae</taxon>
        <taxon>Aspergillus</taxon>
        <taxon>Aspergillus subgen. Nidulantes</taxon>
    </lineage>
</organism>
<dbReference type="RefSeq" id="XP_682227.1">
    <property type="nucleotide sequence ID" value="XM_677135.1"/>
</dbReference>
<dbReference type="EMBL" id="BN001307">
    <property type="protein sequence ID" value="CBF84571.1"/>
    <property type="molecule type" value="Genomic_DNA"/>
</dbReference>
<dbReference type="InParanoid" id="Q5ARX2"/>
<dbReference type="KEGG" id="ani:ANIA_08958"/>
<dbReference type="Proteomes" id="UP000000560">
    <property type="component" value="Chromosome VII"/>
</dbReference>
<reference evidence="3" key="1">
    <citation type="journal article" date="2005" name="Nature">
        <title>Sequencing of Aspergillus nidulans and comparative analysis with A. fumigatus and A. oryzae.</title>
        <authorList>
            <person name="Galagan J.E."/>
            <person name="Calvo S.E."/>
            <person name="Cuomo C."/>
            <person name="Ma L.J."/>
            <person name="Wortman J.R."/>
            <person name="Batzoglou S."/>
            <person name="Lee S.I."/>
            <person name="Basturkmen M."/>
            <person name="Spevak C.C."/>
            <person name="Clutterbuck J."/>
            <person name="Kapitonov V."/>
            <person name="Jurka J."/>
            <person name="Scazzocchio C."/>
            <person name="Farman M."/>
            <person name="Butler J."/>
            <person name="Purcell S."/>
            <person name="Harris S."/>
            <person name="Braus G.H."/>
            <person name="Draht O."/>
            <person name="Busch S."/>
            <person name="D'Enfert C."/>
            <person name="Bouchier C."/>
            <person name="Goldman G.H."/>
            <person name="Bell-Pedersen D."/>
            <person name="Griffiths-Jones S."/>
            <person name="Doonan J.H."/>
            <person name="Yu J."/>
            <person name="Vienken K."/>
            <person name="Pain A."/>
            <person name="Freitag M."/>
            <person name="Selker E.U."/>
            <person name="Archer D.B."/>
            <person name="Penalva M.A."/>
            <person name="Oakley B.R."/>
            <person name="Momany M."/>
            <person name="Tanaka T."/>
            <person name="Kumagai T."/>
            <person name="Asai K."/>
            <person name="Machida M."/>
            <person name="Nierman W.C."/>
            <person name="Denning D.W."/>
            <person name="Caddick M."/>
            <person name="Hynes M."/>
            <person name="Paoletti M."/>
            <person name="Fischer R."/>
            <person name="Miller B."/>
            <person name="Dyer P."/>
            <person name="Sachs M.S."/>
            <person name="Osmani S.A."/>
            <person name="Birren B.W."/>
        </authorList>
    </citation>
    <scope>NUCLEOTIDE SEQUENCE [LARGE SCALE GENOMIC DNA]</scope>
    <source>
        <strain evidence="3">FGSC A4 / ATCC 38163 / CBS 112.46 / NRRL 194 / M139</strain>
    </source>
</reference>
<protein>
    <submittedName>
        <fullName evidence="2">Uncharacterized protein</fullName>
    </submittedName>
</protein>
<dbReference type="VEuPathDB" id="FungiDB:AN8958"/>
<dbReference type="HOGENOM" id="CLU_074380_0_0_1"/>
<evidence type="ECO:0000313" key="2">
    <source>
        <dbReference type="EMBL" id="CBF84571.1"/>
    </source>
</evidence>
<dbReference type="GeneID" id="2868285"/>
<dbReference type="OrthoDB" id="4480078at2759"/>